<evidence type="ECO:0000313" key="2">
    <source>
        <dbReference type="EMBL" id="KAH3855605.1"/>
    </source>
</evidence>
<dbReference type="AlphaFoldDB" id="A0A9D4LBM9"/>
<dbReference type="InterPro" id="IPR053041">
    <property type="entry name" value="Transglut-like_Superfamily_Mod"/>
</dbReference>
<keyword evidence="3" id="KW-1185">Reference proteome</keyword>
<protein>
    <recommendedName>
        <fullName evidence="1">KY-like immunoglobulin-like domain-containing protein</fullName>
    </recommendedName>
</protein>
<dbReference type="PANTHER" id="PTHR47020">
    <property type="entry name" value="HILLARIN"/>
    <property type="match status" value="1"/>
</dbReference>
<dbReference type="Pfam" id="PF23265">
    <property type="entry name" value="Ig-like_KY"/>
    <property type="match status" value="1"/>
</dbReference>
<dbReference type="Proteomes" id="UP000828390">
    <property type="component" value="Unassembled WGS sequence"/>
</dbReference>
<evidence type="ECO:0000313" key="3">
    <source>
        <dbReference type="Proteomes" id="UP000828390"/>
    </source>
</evidence>
<organism evidence="2 3">
    <name type="scientific">Dreissena polymorpha</name>
    <name type="common">Zebra mussel</name>
    <name type="synonym">Mytilus polymorpha</name>
    <dbReference type="NCBI Taxonomy" id="45954"/>
    <lineage>
        <taxon>Eukaryota</taxon>
        <taxon>Metazoa</taxon>
        <taxon>Spiralia</taxon>
        <taxon>Lophotrochozoa</taxon>
        <taxon>Mollusca</taxon>
        <taxon>Bivalvia</taxon>
        <taxon>Autobranchia</taxon>
        <taxon>Heteroconchia</taxon>
        <taxon>Euheterodonta</taxon>
        <taxon>Imparidentia</taxon>
        <taxon>Neoheterodontei</taxon>
        <taxon>Myida</taxon>
        <taxon>Dreissenoidea</taxon>
        <taxon>Dreissenidae</taxon>
        <taxon>Dreissena</taxon>
    </lineage>
</organism>
<name>A0A9D4LBM9_DREPO</name>
<sequence length="223" mass="25993">MADGDIPYLTEGYLGAQAKFESYGLTNVTHKEPVIRLNTNKVEIVIGMTEKTRFTTKFKRMDPIQEMNNCVFTQNMGSEIHFNIAVSQTGFYKFEIYALPNSQAGPNFINVYNYLVNIKNVDAYVEPYPKQYPLWKQEGCFVFEPMMIQKGCNYPVSFRYYIPHAVDVQIKAGEDWHKMDKREGDIYEGYIDFEKTPYPPGTKVKLNVKFRSNKYDILLEYTL</sequence>
<dbReference type="InterPro" id="IPR056564">
    <property type="entry name" value="Ig-like_KY"/>
</dbReference>
<dbReference type="OrthoDB" id="6048357at2759"/>
<comment type="caution">
    <text evidence="2">The sequence shown here is derived from an EMBL/GenBank/DDBJ whole genome shotgun (WGS) entry which is preliminary data.</text>
</comment>
<dbReference type="PANTHER" id="PTHR47020:SF1">
    <property type="entry name" value="HILLARIN"/>
    <property type="match status" value="1"/>
</dbReference>
<feature type="domain" description="KY-like immunoglobulin-like" evidence="1">
    <location>
        <begin position="13"/>
        <end position="129"/>
    </location>
</feature>
<reference evidence="2" key="1">
    <citation type="journal article" date="2019" name="bioRxiv">
        <title>The Genome of the Zebra Mussel, Dreissena polymorpha: A Resource for Invasive Species Research.</title>
        <authorList>
            <person name="McCartney M.A."/>
            <person name="Auch B."/>
            <person name="Kono T."/>
            <person name="Mallez S."/>
            <person name="Zhang Y."/>
            <person name="Obille A."/>
            <person name="Becker A."/>
            <person name="Abrahante J.E."/>
            <person name="Garbe J."/>
            <person name="Badalamenti J.P."/>
            <person name="Herman A."/>
            <person name="Mangelson H."/>
            <person name="Liachko I."/>
            <person name="Sullivan S."/>
            <person name="Sone E.D."/>
            <person name="Koren S."/>
            <person name="Silverstein K.A.T."/>
            <person name="Beckman K.B."/>
            <person name="Gohl D.M."/>
        </authorList>
    </citation>
    <scope>NUCLEOTIDE SEQUENCE</scope>
    <source>
        <strain evidence="2">Duluth1</strain>
        <tissue evidence="2">Whole animal</tissue>
    </source>
</reference>
<evidence type="ECO:0000259" key="1">
    <source>
        <dbReference type="Pfam" id="PF23265"/>
    </source>
</evidence>
<gene>
    <name evidence="2" type="ORF">DPMN_098175</name>
</gene>
<reference evidence="2" key="2">
    <citation type="submission" date="2020-11" db="EMBL/GenBank/DDBJ databases">
        <authorList>
            <person name="McCartney M.A."/>
            <person name="Auch B."/>
            <person name="Kono T."/>
            <person name="Mallez S."/>
            <person name="Becker A."/>
            <person name="Gohl D.M."/>
            <person name="Silverstein K.A.T."/>
            <person name="Koren S."/>
            <person name="Bechman K.B."/>
            <person name="Herman A."/>
            <person name="Abrahante J.E."/>
            <person name="Garbe J."/>
        </authorList>
    </citation>
    <scope>NUCLEOTIDE SEQUENCE</scope>
    <source>
        <strain evidence="2">Duluth1</strain>
        <tissue evidence="2">Whole animal</tissue>
    </source>
</reference>
<dbReference type="EMBL" id="JAIWYP010000003">
    <property type="protein sequence ID" value="KAH3855605.1"/>
    <property type="molecule type" value="Genomic_DNA"/>
</dbReference>
<proteinExistence type="predicted"/>
<accession>A0A9D4LBM9</accession>